<reference evidence="1" key="1">
    <citation type="submission" date="2023-01" db="EMBL/GenBank/DDBJ databases">
        <title>Genome-based studies on antimicrobial resistance profiles of Riemerella anatipestifer in China, 1994 to 2021.</title>
        <authorList>
            <person name="Yang Z."/>
            <person name="Zhu D."/>
        </authorList>
    </citation>
    <scope>NUCLEOTIDE SEQUENCE</scope>
    <source>
        <strain evidence="1">RCAD1218</strain>
    </source>
</reference>
<sequence length="176" mass="20893">MRIINSISSIYESELKNAENKRPTLVYDEDFGTNTDYFNSFELSLYLLETMDNTHNLNLFLEGLGMPKVNADIFYTLLRCIIENKEITEEHKQTYFNTTKELYRISNVFWYVSQTVSFVPDWDIDCFIFGVRNDLNDDYPDIYERAMKGDITYDEFLDEIKTLNNRVFEKLNQDTA</sequence>
<organism evidence="1 2">
    <name type="scientific">Riemerella anatipestifer</name>
    <name type="common">Moraxella anatipestifer</name>
    <dbReference type="NCBI Taxonomy" id="34085"/>
    <lineage>
        <taxon>Bacteria</taxon>
        <taxon>Pseudomonadati</taxon>
        <taxon>Bacteroidota</taxon>
        <taxon>Flavobacteriia</taxon>
        <taxon>Flavobacteriales</taxon>
        <taxon>Weeksellaceae</taxon>
        <taxon>Riemerella</taxon>
    </lineage>
</organism>
<dbReference type="Proteomes" id="UP001284033">
    <property type="component" value="Unassembled WGS sequence"/>
</dbReference>
<gene>
    <name evidence="1" type="ORF">PG303_10865</name>
</gene>
<dbReference type="EMBL" id="JAQZHK010000017">
    <property type="protein sequence ID" value="MDY3513711.1"/>
    <property type="molecule type" value="Genomic_DNA"/>
</dbReference>
<comment type="caution">
    <text evidence="1">The sequence shown here is derived from an EMBL/GenBank/DDBJ whole genome shotgun (WGS) entry which is preliminary data.</text>
</comment>
<proteinExistence type="predicted"/>
<protein>
    <submittedName>
        <fullName evidence="1">Uncharacterized protein</fullName>
    </submittedName>
</protein>
<accession>A0AAP6HH50</accession>
<evidence type="ECO:0000313" key="1">
    <source>
        <dbReference type="EMBL" id="MDY3513711.1"/>
    </source>
</evidence>
<dbReference type="AlphaFoldDB" id="A0AAP6HH50"/>
<name>A0AAP6HH50_RIEAN</name>
<evidence type="ECO:0000313" key="2">
    <source>
        <dbReference type="Proteomes" id="UP001284033"/>
    </source>
</evidence>